<keyword evidence="1" id="KW-0472">Membrane</keyword>
<feature type="transmembrane region" description="Helical" evidence="1">
    <location>
        <begin position="49"/>
        <end position="72"/>
    </location>
</feature>
<protein>
    <submittedName>
        <fullName evidence="3">VanZ like family protein</fullName>
    </submittedName>
</protein>
<evidence type="ECO:0000259" key="2">
    <source>
        <dbReference type="Pfam" id="PF04892"/>
    </source>
</evidence>
<keyword evidence="1" id="KW-1133">Transmembrane helix</keyword>
<accession>A0A163T4T3</accession>
<dbReference type="STRING" id="43678.OJAG_01900"/>
<feature type="transmembrane region" description="Helical" evidence="1">
    <location>
        <begin position="126"/>
        <end position="144"/>
    </location>
</feature>
<dbReference type="RefSeq" id="WP_068706717.1">
    <property type="nucleotide sequence ID" value="NZ_LRIE01000028.1"/>
</dbReference>
<dbReference type="PANTHER" id="PTHR36834">
    <property type="entry name" value="MEMBRANE PROTEIN-RELATED"/>
    <property type="match status" value="1"/>
</dbReference>
<dbReference type="InterPro" id="IPR006976">
    <property type="entry name" value="VanZ-like"/>
</dbReference>
<feature type="transmembrane region" description="Helical" evidence="1">
    <location>
        <begin position="93"/>
        <end position="114"/>
    </location>
</feature>
<dbReference type="PATRIC" id="fig|43678.3.peg.203"/>
<feature type="domain" description="VanZ-like" evidence="2">
    <location>
        <begin position="8"/>
        <end position="138"/>
    </location>
</feature>
<keyword evidence="1" id="KW-0812">Transmembrane</keyword>
<organism evidence="3 4">
    <name type="scientific">Oerskovia enterophila</name>
    <dbReference type="NCBI Taxonomy" id="43678"/>
    <lineage>
        <taxon>Bacteria</taxon>
        <taxon>Bacillati</taxon>
        <taxon>Actinomycetota</taxon>
        <taxon>Actinomycetes</taxon>
        <taxon>Micrococcales</taxon>
        <taxon>Cellulomonadaceae</taxon>
        <taxon>Oerskovia</taxon>
    </lineage>
</organism>
<evidence type="ECO:0000313" key="3">
    <source>
        <dbReference type="EMBL" id="KZM37096.1"/>
    </source>
</evidence>
<proteinExistence type="predicted"/>
<dbReference type="EMBL" id="LRIE01000028">
    <property type="protein sequence ID" value="KZM37096.1"/>
    <property type="molecule type" value="Genomic_DNA"/>
</dbReference>
<name>A0A163T4T3_9CELL</name>
<dbReference type="Pfam" id="PF04892">
    <property type="entry name" value="VanZ"/>
    <property type="match status" value="1"/>
</dbReference>
<evidence type="ECO:0000256" key="1">
    <source>
        <dbReference type="SAM" id="Phobius"/>
    </source>
</evidence>
<dbReference type="InterPro" id="IPR053150">
    <property type="entry name" value="Teicoplanin_resist-assoc"/>
</dbReference>
<dbReference type="PANTHER" id="PTHR36834:SF1">
    <property type="entry name" value="INTEGRAL MEMBRANE PROTEIN"/>
    <property type="match status" value="1"/>
</dbReference>
<dbReference type="OrthoDB" id="4827152at2"/>
<comment type="caution">
    <text evidence="3">The sequence shown here is derived from an EMBL/GenBank/DDBJ whole genome shotgun (WGS) entry which is preliminary data.</text>
</comment>
<dbReference type="AlphaFoldDB" id="A0A163T4T3"/>
<reference evidence="3 4" key="1">
    <citation type="submission" date="2016-01" db="EMBL/GenBank/DDBJ databases">
        <title>Genome sequence of Oerskovia enterophila VJag, an agar and cellulose degrading bacterium.</title>
        <authorList>
            <person name="Poehlein A."/>
            <person name="Jag V."/>
            <person name="Bengelsdorf F."/>
            <person name="Duerre P."/>
            <person name="Daniel R."/>
        </authorList>
    </citation>
    <scope>NUCLEOTIDE SEQUENCE [LARGE SCALE GENOMIC DNA]</scope>
    <source>
        <strain evidence="3 4">VJag</strain>
    </source>
</reference>
<evidence type="ECO:0000313" key="4">
    <source>
        <dbReference type="Proteomes" id="UP000076447"/>
    </source>
</evidence>
<gene>
    <name evidence="3" type="ORF">OJAG_01900</name>
</gene>
<dbReference type="Proteomes" id="UP000076447">
    <property type="component" value="Unassembled WGS sequence"/>
</dbReference>
<sequence length="154" mass="15964">MRTLRRTFAVYLAAVLVVTCWPSPESTAAPGWALAVVDAFRAVGLPMTVVFLEAASNVVMFLPFGVLGLLLLTGPDARGDLAADPARGLWRRAGLVVLAGFALSLAIELTQLLIPGRYSTVQDVVLNTTGAALGAAAAAGLLALRRARPAPSTP</sequence>